<dbReference type="PRINTS" id="PR00455">
    <property type="entry name" value="HTHTETR"/>
</dbReference>
<dbReference type="OrthoDB" id="7186128at2"/>
<dbReference type="InterPro" id="IPR009057">
    <property type="entry name" value="Homeodomain-like_sf"/>
</dbReference>
<dbReference type="PROSITE" id="PS01081">
    <property type="entry name" value="HTH_TETR_1"/>
    <property type="match status" value="1"/>
</dbReference>
<reference evidence="4 5" key="1">
    <citation type="submission" date="2019-07" db="EMBL/GenBank/DDBJ databases">
        <title>Rhodococcus cavernicolus sp. nov., isolated from a cave.</title>
        <authorList>
            <person name="Lee S.D."/>
        </authorList>
    </citation>
    <scope>NUCLEOTIDE SEQUENCE [LARGE SCALE GENOMIC DNA]</scope>
    <source>
        <strain evidence="4 5">C1-24</strain>
    </source>
</reference>
<dbReference type="GO" id="GO:0003700">
    <property type="term" value="F:DNA-binding transcription factor activity"/>
    <property type="evidence" value="ECO:0007669"/>
    <property type="project" value="TreeGrafter"/>
</dbReference>
<accession>A0A5A7SFQ3</accession>
<feature type="domain" description="HTH tetR-type" evidence="3">
    <location>
        <begin position="4"/>
        <end position="64"/>
    </location>
</feature>
<dbReference type="Proteomes" id="UP000322244">
    <property type="component" value="Unassembled WGS sequence"/>
</dbReference>
<dbReference type="InterPro" id="IPR039536">
    <property type="entry name" value="TetR_C_Proteobacteria"/>
</dbReference>
<dbReference type="GO" id="GO:0000976">
    <property type="term" value="F:transcription cis-regulatory region binding"/>
    <property type="evidence" value="ECO:0007669"/>
    <property type="project" value="TreeGrafter"/>
</dbReference>
<comment type="caution">
    <text evidence="4">The sequence shown here is derived from an EMBL/GenBank/DDBJ whole genome shotgun (WGS) entry which is preliminary data.</text>
</comment>
<feature type="DNA-binding region" description="H-T-H motif" evidence="2">
    <location>
        <begin position="27"/>
        <end position="46"/>
    </location>
</feature>
<name>A0A5A7SFQ3_9NOCA</name>
<evidence type="ECO:0000313" key="5">
    <source>
        <dbReference type="Proteomes" id="UP000322244"/>
    </source>
</evidence>
<dbReference type="InterPro" id="IPR001647">
    <property type="entry name" value="HTH_TetR"/>
</dbReference>
<dbReference type="PANTHER" id="PTHR30055:SF146">
    <property type="entry name" value="HTH-TYPE TRANSCRIPTIONAL DUAL REGULATOR CECR"/>
    <property type="match status" value="1"/>
</dbReference>
<protein>
    <submittedName>
        <fullName evidence="4">TetR/AcrR family transcriptional regulator</fullName>
    </submittedName>
</protein>
<evidence type="ECO:0000313" key="4">
    <source>
        <dbReference type="EMBL" id="KAA0023463.1"/>
    </source>
</evidence>
<proteinExistence type="predicted"/>
<gene>
    <name evidence="4" type="ORF">FOY51_08650</name>
</gene>
<dbReference type="Pfam" id="PF14246">
    <property type="entry name" value="TetR_C_7"/>
    <property type="match status" value="1"/>
</dbReference>
<dbReference type="InterPro" id="IPR023772">
    <property type="entry name" value="DNA-bd_HTH_TetR-type_CS"/>
</dbReference>
<dbReference type="PANTHER" id="PTHR30055">
    <property type="entry name" value="HTH-TYPE TRANSCRIPTIONAL REGULATOR RUTR"/>
    <property type="match status" value="1"/>
</dbReference>
<dbReference type="EMBL" id="VLNY01000003">
    <property type="protein sequence ID" value="KAA0023463.1"/>
    <property type="molecule type" value="Genomic_DNA"/>
</dbReference>
<evidence type="ECO:0000256" key="2">
    <source>
        <dbReference type="PROSITE-ProRule" id="PRU00335"/>
    </source>
</evidence>
<evidence type="ECO:0000256" key="1">
    <source>
        <dbReference type="ARBA" id="ARBA00023125"/>
    </source>
</evidence>
<dbReference type="AlphaFoldDB" id="A0A5A7SFQ3"/>
<keyword evidence="5" id="KW-1185">Reference proteome</keyword>
<dbReference type="SUPFAM" id="SSF46689">
    <property type="entry name" value="Homeodomain-like"/>
    <property type="match status" value="1"/>
</dbReference>
<dbReference type="Pfam" id="PF00440">
    <property type="entry name" value="TetR_N"/>
    <property type="match status" value="1"/>
</dbReference>
<dbReference type="InterPro" id="IPR050109">
    <property type="entry name" value="HTH-type_TetR-like_transc_reg"/>
</dbReference>
<dbReference type="RefSeq" id="WP_149429808.1">
    <property type="nucleotide sequence ID" value="NZ_VLNY01000003.1"/>
</dbReference>
<keyword evidence="1 2" id="KW-0238">DNA-binding</keyword>
<sequence length="200" mass="22074">MSRTDKRRSMLDGGLAVFARDGYSRASIDTIAGESGVSTRTIYNHFEDKAGLFRAVILESANQAAEHQMAIIDRHLRKVVDLEADLVEFGRAWATPDPDAAVHFALVRQINADSGHLPKDAIDGWQETGPMRVRRYLADRIAELIERGLLSGDDPFRMALHLSLLVTVRNPSFHGAEHTAAETEAMVRAGVHAFLHGYGD</sequence>
<dbReference type="PROSITE" id="PS50977">
    <property type="entry name" value="HTH_TETR_2"/>
    <property type="match status" value="1"/>
</dbReference>
<evidence type="ECO:0000259" key="3">
    <source>
        <dbReference type="PROSITE" id="PS50977"/>
    </source>
</evidence>
<organism evidence="4 5">
    <name type="scientific">Antrihabitans cavernicola</name>
    <dbReference type="NCBI Taxonomy" id="2495913"/>
    <lineage>
        <taxon>Bacteria</taxon>
        <taxon>Bacillati</taxon>
        <taxon>Actinomycetota</taxon>
        <taxon>Actinomycetes</taxon>
        <taxon>Mycobacteriales</taxon>
        <taxon>Nocardiaceae</taxon>
        <taxon>Antrihabitans</taxon>
    </lineage>
</organism>
<dbReference type="Gene3D" id="1.10.357.10">
    <property type="entry name" value="Tetracycline Repressor, domain 2"/>
    <property type="match status" value="1"/>
</dbReference>